<organism evidence="3">
    <name type="scientific">Streptomyces sp. NBC_00119</name>
    <dbReference type="NCBI Taxonomy" id="2975659"/>
    <lineage>
        <taxon>Bacteria</taxon>
        <taxon>Bacillati</taxon>
        <taxon>Actinomycetota</taxon>
        <taxon>Actinomycetes</taxon>
        <taxon>Kitasatosporales</taxon>
        <taxon>Streptomycetaceae</taxon>
        <taxon>Streptomyces</taxon>
    </lineage>
</organism>
<feature type="transmembrane region" description="Helical" evidence="2">
    <location>
        <begin position="48"/>
        <end position="68"/>
    </location>
</feature>
<evidence type="ECO:0000313" key="3">
    <source>
        <dbReference type="EMBL" id="WTS15312.1"/>
    </source>
</evidence>
<evidence type="ECO:0000256" key="2">
    <source>
        <dbReference type="SAM" id="Phobius"/>
    </source>
</evidence>
<feature type="transmembrane region" description="Helical" evidence="2">
    <location>
        <begin position="74"/>
        <end position="96"/>
    </location>
</feature>
<keyword evidence="2" id="KW-1133">Transmembrane helix</keyword>
<feature type="compositionally biased region" description="Basic and acidic residues" evidence="1">
    <location>
        <begin position="271"/>
        <end position="280"/>
    </location>
</feature>
<keyword evidence="2" id="KW-0812">Transmembrane</keyword>
<sequence>MPHSSLRKSKTPAAAALSQRLEETIESTEYWARRMPREAVRLVRKERLYGVAAGGVSLLTGLLAWPLVAESSMLTAQVLISGLSGLAALAIAAPYVSGLSDRGEDSIKLGSAYGEMHRELLRGREQIAERFEKNASQLPGFCQQFDYIEERRDSLGIRPIPSRVRASGVPLAGEVGRKEQAVPIAPGKHSRSSAPAAPVGCGRTVVVDQDAVATLIYLVANQLASQDQASTGEFARRPSAFQPGICEQGSTGRLEQHWQPALPFDTSRSSDLGRRDENRLTETSQALLSKLSGPAGPLRRFSRS</sequence>
<keyword evidence="2" id="KW-0472">Membrane</keyword>
<feature type="region of interest" description="Disordered" evidence="1">
    <location>
        <begin position="253"/>
        <end position="304"/>
    </location>
</feature>
<proteinExistence type="predicted"/>
<evidence type="ECO:0000256" key="1">
    <source>
        <dbReference type="SAM" id="MobiDB-lite"/>
    </source>
</evidence>
<name>A0AAU1UCS0_9ACTN</name>
<reference evidence="3" key="1">
    <citation type="submission" date="2022-10" db="EMBL/GenBank/DDBJ databases">
        <title>The complete genomes of actinobacterial strains from the NBC collection.</title>
        <authorList>
            <person name="Joergensen T.S."/>
            <person name="Alvarez Arevalo M."/>
            <person name="Sterndorff E.B."/>
            <person name="Faurdal D."/>
            <person name="Vuksanovic O."/>
            <person name="Mourched A.-S."/>
            <person name="Charusanti P."/>
            <person name="Shaw S."/>
            <person name="Blin K."/>
            <person name="Weber T."/>
        </authorList>
    </citation>
    <scope>NUCLEOTIDE SEQUENCE</scope>
    <source>
        <strain evidence="3">NBC_00119</strain>
    </source>
</reference>
<protein>
    <recommendedName>
        <fullName evidence="4">SLATT domain-containing protein</fullName>
    </recommendedName>
</protein>
<dbReference type="AlphaFoldDB" id="A0AAU1UCS0"/>
<evidence type="ECO:0008006" key="4">
    <source>
        <dbReference type="Google" id="ProtNLM"/>
    </source>
</evidence>
<accession>A0AAU1UCS0</accession>
<gene>
    <name evidence="3" type="ORF">OHU69_32325</name>
</gene>
<dbReference type="EMBL" id="CP108195">
    <property type="protein sequence ID" value="WTS15312.1"/>
    <property type="molecule type" value="Genomic_DNA"/>
</dbReference>